<dbReference type="AlphaFoldDB" id="A0A4C1Y3M7"/>
<evidence type="ECO:0000313" key="1">
    <source>
        <dbReference type="EMBL" id="GBP69574.1"/>
    </source>
</evidence>
<sequence>MAQRLARAVYFSSRSRGIYVELNLFGQTRSYGAVDIIPLLARPEPERCFMFFARTLKSQPLARVVCAGRPETLRQLARTENAKREPLHAWVELSESGREARGAARDADGYKNAPHGMKYFSADEFF</sequence>
<accession>A0A4C1Y3M7</accession>
<proteinExistence type="predicted"/>
<dbReference type="EMBL" id="BGZK01001045">
    <property type="protein sequence ID" value="GBP69574.1"/>
    <property type="molecule type" value="Genomic_DNA"/>
</dbReference>
<comment type="caution">
    <text evidence="1">The sequence shown here is derived from an EMBL/GenBank/DDBJ whole genome shotgun (WGS) entry which is preliminary data.</text>
</comment>
<name>A0A4C1Y3M7_EUMVA</name>
<dbReference type="Proteomes" id="UP000299102">
    <property type="component" value="Unassembled WGS sequence"/>
</dbReference>
<reference evidence="1 2" key="1">
    <citation type="journal article" date="2019" name="Commun. Biol.">
        <title>The bagworm genome reveals a unique fibroin gene that provides high tensile strength.</title>
        <authorList>
            <person name="Kono N."/>
            <person name="Nakamura H."/>
            <person name="Ohtoshi R."/>
            <person name="Tomita M."/>
            <person name="Numata K."/>
            <person name="Arakawa K."/>
        </authorList>
    </citation>
    <scope>NUCLEOTIDE SEQUENCE [LARGE SCALE GENOMIC DNA]</scope>
</reference>
<gene>
    <name evidence="1" type="ORF">EVAR_52071_1</name>
</gene>
<evidence type="ECO:0000313" key="2">
    <source>
        <dbReference type="Proteomes" id="UP000299102"/>
    </source>
</evidence>
<organism evidence="1 2">
    <name type="scientific">Eumeta variegata</name>
    <name type="common">Bagworm moth</name>
    <name type="synonym">Eumeta japonica</name>
    <dbReference type="NCBI Taxonomy" id="151549"/>
    <lineage>
        <taxon>Eukaryota</taxon>
        <taxon>Metazoa</taxon>
        <taxon>Ecdysozoa</taxon>
        <taxon>Arthropoda</taxon>
        <taxon>Hexapoda</taxon>
        <taxon>Insecta</taxon>
        <taxon>Pterygota</taxon>
        <taxon>Neoptera</taxon>
        <taxon>Endopterygota</taxon>
        <taxon>Lepidoptera</taxon>
        <taxon>Glossata</taxon>
        <taxon>Ditrysia</taxon>
        <taxon>Tineoidea</taxon>
        <taxon>Psychidae</taxon>
        <taxon>Oiketicinae</taxon>
        <taxon>Eumeta</taxon>
    </lineage>
</organism>
<protein>
    <submittedName>
        <fullName evidence="1">Uncharacterized protein</fullName>
    </submittedName>
</protein>
<keyword evidence="2" id="KW-1185">Reference proteome</keyword>